<dbReference type="EMBL" id="JABFDB010000006">
    <property type="protein sequence ID" value="NYZ20102.1"/>
    <property type="molecule type" value="Genomic_DNA"/>
</dbReference>
<gene>
    <name evidence="1" type="ORF">HND93_10280</name>
</gene>
<dbReference type="Pfam" id="PF04891">
    <property type="entry name" value="NifQ"/>
    <property type="match status" value="1"/>
</dbReference>
<reference evidence="1 2" key="1">
    <citation type="submission" date="2020-05" db="EMBL/GenBank/DDBJ databases">
        <title>Azospirillum oleiclasticum sp. nov, a nitrogen-fixing and heavy crude oil-emulsifying bacterium isolated from the crude oil of Yumen Oilfield.</title>
        <authorList>
            <person name="Wu D."/>
            <person name="Cai M."/>
            <person name="Zhang X."/>
        </authorList>
    </citation>
    <scope>NUCLEOTIDE SEQUENCE [LARGE SCALE GENOMIC DNA]</scope>
    <source>
        <strain evidence="1 2">ROY-1-1-2</strain>
    </source>
</reference>
<accession>A0ABX2T6Z8</accession>
<keyword evidence="2" id="KW-1185">Reference proteome</keyword>
<dbReference type="RefSeq" id="WP_180281875.1">
    <property type="nucleotide sequence ID" value="NZ_JABFDB010000006.1"/>
</dbReference>
<dbReference type="Proteomes" id="UP000584642">
    <property type="component" value="Unassembled WGS sequence"/>
</dbReference>
<name>A0ABX2T6Z8_9PROT</name>
<protein>
    <submittedName>
        <fullName evidence="1">Nitrogen fixation protein NifQ</fullName>
    </submittedName>
</protein>
<sequence>MDMHMPAQPHGPDALYRWLTSHQTRCNVVDAHLFACILARRWPAGRDAGEPDPLGLDTAGLIALMGRYFPMALCDRRHTPGPTHRSLPALLAAEAADLADILLEHRSVGVEEEAWLAAMVARACLDDGPLWRDLGLTGRRQLTAMFERHFEPLAARNRSGTRWRTMLYRLLCARDGLLACRVADCDGCAAGTVCFGAEG</sequence>
<evidence type="ECO:0000313" key="2">
    <source>
        <dbReference type="Proteomes" id="UP000584642"/>
    </source>
</evidence>
<evidence type="ECO:0000313" key="1">
    <source>
        <dbReference type="EMBL" id="NYZ20102.1"/>
    </source>
</evidence>
<comment type="caution">
    <text evidence="1">The sequence shown here is derived from an EMBL/GenBank/DDBJ whole genome shotgun (WGS) entry which is preliminary data.</text>
</comment>
<organism evidence="1 2">
    <name type="scientific">Azospirillum oleiclasticum</name>
    <dbReference type="NCBI Taxonomy" id="2735135"/>
    <lineage>
        <taxon>Bacteria</taxon>
        <taxon>Pseudomonadati</taxon>
        <taxon>Pseudomonadota</taxon>
        <taxon>Alphaproteobacteria</taxon>
        <taxon>Rhodospirillales</taxon>
        <taxon>Azospirillaceae</taxon>
        <taxon>Azospirillum</taxon>
    </lineage>
</organism>
<proteinExistence type="predicted"/>
<dbReference type="InterPro" id="IPR006975">
    <property type="entry name" value="NifQ"/>
</dbReference>